<gene>
    <name evidence="3" type="ORF">NUU61_001103</name>
</gene>
<dbReference type="GO" id="GO:0016491">
    <property type="term" value="F:oxidoreductase activity"/>
    <property type="evidence" value="ECO:0007669"/>
    <property type="project" value="InterPro"/>
</dbReference>
<dbReference type="RefSeq" id="XP_056516535.1">
    <property type="nucleotide sequence ID" value="XM_056651685.1"/>
</dbReference>
<reference evidence="3" key="2">
    <citation type="journal article" date="2023" name="IMA Fungus">
        <title>Comparative genomic study of the Penicillium genus elucidates a diverse pangenome and 15 lateral gene transfer events.</title>
        <authorList>
            <person name="Petersen C."/>
            <person name="Sorensen T."/>
            <person name="Nielsen M.R."/>
            <person name="Sondergaard T.E."/>
            <person name="Sorensen J.L."/>
            <person name="Fitzpatrick D.A."/>
            <person name="Frisvad J.C."/>
            <person name="Nielsen K.L."/>
        </authorList>
    </citation>
    <scope>NUCLEOTIDE SEQUENCE</scope>
    <source>
        <strain evidence="3">IBT 34128</strain>
    </source>
</reference>
<evidence type="ECO:0000313" key="4">
    <source>
        <dbReference type="Proteomes" id="UP001141434"/>
    </source>
</evidence>
<dbReference type="PANTHER" id="PTHR45681">
    <property type="entry name" value="POLYKETIDE SYNTHASE 44-RELATED"/>
    <property type="match status" value="1"/>
</dbReference>
<dbReference type="Gene3D" id="3.90.180.10">
    <property type="entry name" value="Medium-chain alcohol dehydrogenases, catalytic domain"/>
    <property type="match status" value="1"/>
</dbReference>
<dbReference type="CDD" id="cd05195">
    <property type="entry name" value="enoyl_red"/>
    <property type="match status" value="1"/>
</dbReference>
<name>A0A9W9GAU7_9EURO</name>
<dbReference type="PANTHER" id="PTHR45681:SF6">
    <property type="entry name" value="POLYKETIDE SYNTHASE 37"/>
    <property type="match status" value="1"/>
</dbReference>
<dbReference type="SMART" id="SM00829">
    <property type="entry name" value="PKS_ER"/>
    <property type="match status" value="1"/>
</dbReference>
<dbReference type="GeneID" id="81390853"/>
<dbReference type="Pfam" id="PF13602">
    <property type="entry name" value="ADH_zinc_N_2"/>
    <property type="match status" value="1"/>
</dbReference>
<evidence type="ECO:0000313" key="3">
    <source>
        <dbReference type="EMBL" id="KAJ5115344.1"/>
    </source>
</evidence>
<sequence length="220" mass="24405">MAEYQCRNPFILRRRQFACNVSESAQSTRFNTPEVAPTELTLKENLVEVELFAAGLNFEATQGAGVDVILNSLTGELMEESWRCIAAGGTMVKLGKRNMLDRNYLSMEPLGRNASYRCFDMSHTHVSGQLISRNRLLDEIMNLINKRQLTPIGPIKTFSFADIPTAFGYMRRANHIGKIVISDGPDAEVQVEALFKPGSHVFTTRFGTGGLSAGFYGRSS</sequence>
<protein>
    <submittedName>
        <fullName evidence="3">Beta-ketoacyl synthase domain-containing protein</fullName>
    </submittedName>
</protein>
<dbReference type="AlphaFoldDB" id="A0A9W9GAU7"/>
<keyword evidence="4" id="KW-1185">Reference proteome</keyword>
<accession>A0A9W9GAU7</accession>
<comment type="caution">
    <text evidence="3">The sequence shown here is derived from an EMBL/GenBank/DDBJ whole genome shotgun (WGS) entry which is preliminary data.</text>
</comment>
<dbReference type="GO" id="GO:0016740">
    <property type="term" value="F:transferase activity"/>
    <property type="evidence" value="ECO:0007669"/>
    <property type="project" value="UniProtKB-KW"/>
</dbReference>
<organism evidence="3 4">
    <name type="scientific">Penicillium alfredii</name>
    <dbReference type="NCBI Taxonomy" id="1506179"/>
    <lineage>
        <taxon>Eukaryota</taxon>
        <taxon>Fungi</taxon>
        <taxon>Dikarya</taxon>
        <taxon>Ascomycota</taxon>
        <taxon>Pezizomycotina</taxon>
        <taxon>Eurotiomycetes</taxon>
        <taxon>Eurotiomycetidae</taxon>
        <taxon>Eurotiales</taxon>
        <taxon>Aspergillaceae</taxon>
        <taxon>Penicillium</taxon>
    </lineage>
</organism>
<proteinExistence type="predicted"/>
<dbReference type="EMBL" id="JAPMSZ010000001">
    <property type="protein sequence ID" value="KAJ5115344.1"/>
    <property type="molecule type" value="Genomic_DNA"/>
</dbReference>
<dbReference type="OrthoDB" id="329835at2759"/>
<dbReference type="InterPro" id="IPR036291">
    <property type="entry name" value="NAD(P)-bd_dom_sf"/>
</dbReference>
<evidence type="ECO:0000256" key="1">
    <source>
        <dbReference type="ARBA" id="ARBA00022679"/>
    </source>
</evidence>
<reference evidence="3" key="1">
    <citation type="submission" date="2022-11" db="EMBL/GenBank/DDBJ databases">
        <authorList>
            <person name="Petersen C."/>
        </authorList>
    </citation>
    <scope>NUCLEOTIDE SEQUENCE</scope>
    <source>
        <strain evidence="3">IBT 34128</strain>
    </source>
</reference>
<keyword evidence="1" id="KW-0808">Transferase</keyword>
<evidence type="ECO:0000259" key="2">
    <source>
        <dbReference type="SMART" id="SM00829"/>
    </source>
</evidence>
<feature type="domain" description="Enoyl reductase (ER)" evidence="2">
    <location>
        <begin position="23"/>
        <end position="181"/>
    </location>
</feature>
<dbReference type="InterPro" id="IPR020843">
    <property type="entry name" value="ER"/>
</dbReference>
<dbReference type="SUPFAM" id="SSF51735">
    <property type="entry name" value="NAD(P)-binding Rossmann-fold domains"/>
    <property type="match status" value="1"/>
</dbReference>
<dbReference type="Proteomes" id="UP001141434">
    <property type="component" value="Unassembled WGS sequence"/>
</dbReference>
<dbReference type="InterPro" id="IPR050444">
    <property type="entry name" value="Polyketide_Synthase"/>
</dbReference>